<dbReference type="SUPFAM" id="SSF53474">
    <property type="entry name" value="alpha/beta-Hydrolases"/>
    <property type="match status" value="1"/>
</dbReference>
<reference evidence="2 3" key="1">
    <citation type="submission" date="2017-06" db="EMBL/GenBank/DDBJ databases">
        <title>Complete genome sequence of Shewanella marisflavi EP1 associated with anaerobic 2,4-dinitrotoluene reduction and salt tolerance.</title>
        <authorList>
            <person name="Huang J."/>
        </authorList>
    </citation>
    <scope>NUCLEOTIDE SEQUENCE [LARGE SCALE GENOMIC DNA]</scope>
    <source>
        <strain evidence="2 3">EP1</strain>
    </source>
</reference>
<feature type="domain" description="Peptidase S9 prolyl oligopeptidase catalytic" evidence="1">
    <location>
        <begin position="456"/>
        <end position="663"/>
    </location>
</feature>
<dbReference type="InterPro" id="IPR029058">
    <property type="entry name" value="AB_hydrolase_fold"/>
</dbReference>
<dbReference type="KEGG" id="smav:CFF01_10975"/>
<evidence type="ECO:0000313" key="3">
    <source>
        <dbReference type="Proteomes" id="UP000198233"/>
    </source>
</evidence>
<dbReference type="PANTHER" id="PTHR43056:SF5">
    <property type="entry name" value="PEPTIDASE S9 PROLYL OLIGOPEPTIDASE CATALYTIC DOMAIN-CONTAINING PROTEIN"/>
    <property type="match status" value="1"/>
</dbReference>
<evidence type="ECO:0000313" key="2">
    <source>
        <dbReference type="EMBL" id="ASJ97064.1"/>
    </source>
</evidence>
<name>A0AAC9U0V1_9GAMM</name>
<sequence length="687" mass="76625">MARRLKNLTWVLVWLAVAAMLLMRLFQVPVPEPLRDERSGRLIADYGSWHSLLSAKAVYAPSDSFGVLMPIEDGVYFTQVDANLGGKVGVNKLGLSGDLVNIIPSEFDVKSRVHEYGGAPILAIGSSLFAVKRDDQRLYRIAPNQQPVVITPANTRHADCVSYSKGSRLICVREDHRVSGVPKASLVALNLNFENEGETLVSGSDFYSSPRVSPDGTQLAWISWQQPNMPWDNTELWVADLDPDLGIVRPRRLLSQMQGAITQPLYSPSGELYVIADFTNWWNIYRIKPDGSPEAVLEQAAEFASPDWQLGNHSYAFETDDQLIASVQHEGKTHLLRLYTQLRITESIAAEFAEVKQLVKGPDSVYFVGSKITPEKGIYRIRGRGVELAYAPKLCIMDPRYVSRAEPIKFTSDISGLPVYGYFYGPMNPEYIAPDDQRPPLIIMLHGGPTWRASLSFRRDIQFWTSRGFAVLDVNYRGSSGFGRAYRQSLYGLWGRAEVEDAIEAANYVMSRGWVDPDKLAIRGMSAGGFSVLSALAFYNTFKAGVVYSGMSDLMALDRETHKFEQGYLHHLVGELKPNSPLYRERSPLYHLDDLKEPLLLVQGANDPVVPAQQSNVIYAALKRRGVPVAYLLFDDEGHGVKKPRNRVAALNAELSFYGQVFGFSPADSQADQRSLLLIDNGEALRH</sequence>
<dbReference type="Proteomes" id="UP000198233">
    <property type="component" value="Chromosome"/>
</dbReference>
<protein>
    <submittedName>
        <fullName evidence="2">Peptidase S9</fullName>
    </submittedName>
</protein>
<dbReference type="RefSeq" id="WP_088904820.1">
    <property type="nucleotide sequence ID" value="NZ_CP022272.1"/>
</dbReference>
<dbReference type="GO" id="GO:0006508">
    <property type="term" value="P:proteolysis"/>
    <property type="evidence" value="ECO:0007669"/>
    <property type="project" value="InterPro"/>
</dbReference>
<dbReference type="SUPFAM" id="SSF69322">
    <property type="entry name" value="Tricorn protease domain 2"/>
    <property type="match status" value="1"/>
</dbReference>
<dbReference type="Gene3D" id="2.120.10.30">
    <property type="entry name" value="TolB, C-terminal domain"/>
    <property type="match status" value="1"/>
</dbReference>
<dbReference type="Gene3D" id="3.40.50.1820">
    <property type="entry name" value="alpha/beta hydrolase"/>
    <property type="match status" value="1"/>
</dbReference>
<evidence type="ECO:0000259" key="1">
    <source>
        <dbReference type="Pfam" id="PF00326"/>
    </source>
</evidence>
<proteinExistence type="predicted"/>
<dbReference type="InterPro" id="IPR001375">
    <property type="entry name" value="Peptidase_S9_cat"/>
</dbReference>
<dbReference type="InterPro" id="IPR011042">
    <property type="entry name" value="6-blade_b-propeller_TolB-like"/>
</dbReference>
<dbReference type="AlphaFoldDB" id="A0AAC9U0V1"/>
<dbReference type="GO" id="GO:0008236">
    <property type="term" value="F:serine-type peptidase activity"/>
    <property type="evidence" value="ECO:0007669"/>
    <property type="project" value="InterPro"/>
</dbReference>
<dbReference type="PANTHER" id="PTHR43056">
    <property type="entry name" value="PEPTIDASE S9 PROLYL OLIGOPEPTIDASE"/>
    <property type="match status" value="1"/>
</dbReference>
<dbReference type="Pfam" id="PF00326">
    <property type="entry name" value="Peptidase_S9"/>
    <property type="match status" value="1"/>
</dbReference>
<organism evidence="2 3">
    <name type="scientific">Shewanella marisflavi</name>
    <dbReference type="NCBI Taxonomy" id="260364"/>
    <lineage>
        <taxon>Bacteria</taxon>
        <taxon>Pseudomonadati</taxon>
        <taxon>Pseudomonadota</taxon>
        <taxon>Gammaproteobacteria</taxon>
        <taxon>Alteromonadales</taxon>
        <taxon>Shewanellaceae</taxon>
        <taxon>Shewanella</taxon>
    </lineage>
</organism>
<accession>A0AAC9U0V1</accession>
<dbReference type="EMBL" id="CP022272">
    <property type="protein sequence ID" value="ASJ97064.1"/>
    <property type="molecule type" value="Genomic_DNA"/>
</dbReference>
<dbReference type="InterPro" id="IPR050585">
    <property type="entry name" value="Xaa-Pro_dipeptidyl-ppase/CocE"/>
</dbReference>
<gene>
    <name evidence="2" type="ORF">CFF01_10975</name>
</gene>